<evidence type="ECO:0000259" key="2">
    <source>
        <dbReference type="Pfam" id="PF08239"/>
    </source>
</evidence>
<protein>
    <submittedName>
        <fullName evidence="3">SH3 domain-containing protein</fullName>
    </submittedName>
</protein>
<proteinExistence type="predicted"/>
<accession>A0A9D9HN47</accession>
<dbReference type="Pfam" id="PF08239">
    <property type="entry name" value="SH3_3"/>
    <property type="match status" value="1"/>
</dbReference>
<keyword evidence="1" id="KW-0472">Membrane</keyword>
<evidence type="ECO:0000313" key="4">
    <source>
        <dbReference type="Proteomes" id="UP000823638"/>
    </source>
</evidence>
<dbReference type="InterPro" id="IPR003646">
    <property type="entry name" value="SH3-like_bac-type"/>
</dbReference>
<organism evidence="3 4">
    <name type="scientific">Candidatus Gallitreponema excrementavium</name>
    <dbReference type="NCBI Taxonomy" id="2840840"/>
    <lineage>
        <taxon>Bacteria</taxon>
        <taxon>Pseudomonadati</taxon>
        <taxon>Spirochaetota</taxon>
        <taxon>Spirochaetia</taxon>
        <taxon>Spirochaetales</taxon>
        <taxon>Candidatus Gallitreponema</taxon>
    </lineage>
</organism>
<feature type="transmembrane region" description="Helical" evidence="1">
    <location>
        <begin position="351"/>
        <end position="369"/>
    </location>
</feature>
<dbReference type="EMBL" id="JADIMM010000024">
    <property type="protein sequence ID" value="MBO8457027.1"/>
    <property type="molecule type" value="Genomic_DNA"/>
</dbReference>
<sequence>MAAFGRYRRYWISGLLIFFVCFYSYSVDTEEKKEILSPEYSVKVSSFYPERARFFTMEIGLAFEDLDSLRLDLPEFPESILAVEMRVQPMPAAGYEEFKSKKRGDEILVYSITFIALKEGRIRLDPARVEFPGGEIEIPLPVLTCVPPRTEHKPVISWKNLPSFFEEGTEYELSVETDFIPALEARVEYDLSPDFFIEEMPLDSGYPLIIKKFTLIPIKSGKAVLPVVHYIWSDEDYEYRVVLDKQTVEVKKQPRKNETPESIPAKNWKGNPSGVRVIEDFEFSGVQENSDSENHNSSEDFYPELTKKLPEVLFSVRIPFVAGIVIFSAGIILVLVAFITLRIKKPDSKKIYIAVIVAGFIISLGVFLLRKGEYGTCGAGELYYIPDENSSLRQDIEKGSEVEILEDAGDWFLVRNFAGVEGWIKKENIPEVKKFW</sequence>
<feature type="domain" description="SH3b" evidence="2">
    <location>
        <begin position="386"/>
        <end position="429"/>
    </location>
</feature>
<dbReference type="Gene3D" id="2.30.30.40">
    <property type="entry name" value="SH3 Domains"/>
    <property type="match status" value="1"/>
</dbReference>
<evidence type="ECO:0000313" key="3">
    <source>
        <dbReference type="EMBL" id="MBO8457027.1"/>
    </source>
</evidence>
<name>A0A9D9HN47_9SPIR</name>
<reference evidence="3" key="1">
    <citation type="submission" date="2020-10" db="EMBL/GenBank/DDBJ databases">
        <authorList>
            <person name="Gilroy R."/>
        </authorList>
    </citation>
    <scope>NUCLEOTIDE SEQUENCE</scope>
    <source>
        <strain evidence="3">10532</strain>
    </source>
</reference>
<comment type="caution">
    <text evidence="3">The sequence shown here is derived from an EMBL/GenBank/DDBJ whole genome shotgun (WGS) entry which is preliminary data.</text>
</comment>
<evidence type="ECO:0000256" key="1">
    <source>
        <dbReference type="SAM" id="Phobius"/>
    </source>
</evidence>
<feature type="transmembrane region" description="Helical" evidence="1">
    <location>
        <begin position="318"/>
        <end position="339"/>
    </location>
</feature>
<reference evidence="3" key="2">
    <citation type="journal article" date="2021" name="PeerJ">
        <title>Extensive microbial diversity within the chicken gut microbiome revealed by metagenomics and culture.</title>
        <authorList>
            <person name="Gilroy R."/>
            <person name="Ravi A."/>
            <person name="Getino M."/>
            <person name="Pursley I."/>
            <person name="Horton D.L."/>
            <person name="Alikhan N.F."/>
            <person name="Baker D."/>
            <person name="Gharbi K."/>
            <person name="Hall N."/>
            <person name="Watson M."/>
            <person name="Adriaenssens E.M."/>
            <person name="Foster-Nyarko E."/>
            <person name="Jarju S."/>
            <person name="Secka A."/>
            <person name="Antonio M."/>
            <person name="Oren A."/>
            <person name="Chaudhuri R.R."/>
            <person name="La Ragione R."/>
            <person name="Hildebrand F."/>
            <person name="Pallen M.J."/>
        </authorList>
    </citation>
    <scope>NUCLEOTIDE SEQUENCE</scope>
    <source>
        <strain evidence="3">10532</strain>
    </source>
</reference>
<dbReference type="AlphaFoldDB" id="A0A9D9HN47"/>
<dbReference type="Proteomes" id="UP000823638">
    <property type="component" value="Unassembled WGS sequence"/>
</dbReference>
<gene>
    <name evidence="3" type="ORF">IAA81_02225</name>
</gene>
<keyword evidence="1" id="KW-1133">Transmembrane helix</keyword>
<keyword evidence="1" id="KW-0812">Transmembrane</keyword>